<keyword evidence="5" id="KW-0255">Endonuclease</keyword>
<dbReference type="InterPro" id="IPR052021">
    <property type="entry name" value="Type-I_RS_S_subunit"/>
</dbReference>
<dbReference type="EMBL" id="JACEHE010000008">
    <property type="protein sequence ID" value="MBA2947288.1"/>
    <property type="molecule type" value="Genomic_DNA"/>
</dbReference>
<dbReference type="Pfam" id="PF01420">
    <property type="entry name" value="Methylase_S"/>
    <property type="match status" value="1"/>
</dbReference>
<dbReference type="SUPFAM" id="SSF116734">
    <property type="entry name" value="DNA methylase specificity domain"/>
    <property type="match status" value="1"/>
</dbReference>
<evidence type="ECO:0000313" key="6">
    <source>
        <dbReference type="Proteomes" id="UP000545761"/>
    </source>
</evidence>
<dbReference type="InterPro" id="IPR000055">
    <property type="entry name" value="Restrct_endonuc_typeI_TRD"/>
</dbReference>
<sequence length="222" mass="23823">MTSESVHTGRAGLGDDLRLPDGWQRCLLKDLCSSIQAGPGITAEDRTEADDGVPLALPRDLVHQRIVSVESVGVVWDKARTLDRYRLTEGDILVTRTGTVGRCALVTQEQSGWLYHANLVRLRLKEADLSRAAYVTGYLSAATAQNWIQERAAGSVIPSVSTRALGELPLLLPPVEEQEAIGATLAALDDKIRAHAEIAQVTGEFRRALADGLTTGMLSAGA</sequence>
<dbReference type="RefSeq" id="WP_181658241.1">
    <property type="nucleotide sequence ID" value="NZ_JACEHE010000008.1"/>
</dbReference>
<evidence type="ECO:0000256" key="1">
    <source>
        <dbReference type="ARBA" id="ARBA00010923"/>
    </source>
</evidence>
<dbReference type="InterPro" id="IPR044946">
    <property type="entry name" value="Restrct_endonuc_typeI_TRD_sf"/>
</dbReference>
<reference evidence="5 6" key="1">
    <citation type="submission" date="2020-07" db="EMBL/GenBank/DDBJ databases">
        <title>Streptomyces isolated from Indian soil.</title>
        <authorList>
            <person name="Mandal S."/>
            <person name="Maiti P.K."/>
        </authorList>
    </citation>
    <scope>NUCLEOTIDE SEQUENCE [LARGE SCALE GENOMIC DNA]</scope>
    <source>
        <strain evidence="5 6">PSKA28</strain>
    </source>
</reference>
<dbReference type="GO" id="GO:0003677">
    <property type="term" value="F:DNA binding"/>
    <property type="evidence" value="ECO:0007669"/>
    <property type="project" value="UniProtKB-KW"/>
</dbReference>
<keyword evidence="5" id="KW-0378">Hydrolase</keyword>
<comment type="caution">
    <text evidence="5">The sequence shown here is derived from an EMBL/GenBank/DDBJ whole genome shotgun (WGS) entry which is preliminary data.</text>
</comment>
<keyword evidence="5" id="KW-0540">Nuclease</keyword>
<dbReference type="GO" id="GO:0009307">
    <property type="term" value="P:DNA restriction-modification system"/>
    <property type="evidence" value="ECO:0007669"/>
    <property type="project" value="UniProtKB-KW"/>
</dbReference>
<dbReference type="Proteomes" id="UP000545761">
    <property type="component" value="Unassembled WGS sequence"/>
</dbReference>
<dbReference type="PANTHER" id="PTHR30408">
    <property type="entry name" value="TYPE-1 RESTRICTION ENZYME ECOKI SPECIFICITY PROTEIN"/>
    <property type="match status" value="1"/>
</dbReference>
<proteinExistence type="inferred from homology"/>
<keyword evidence="3" id="KW-0238">DNA-binding</keyword>
<evidence type="ECO:0000259" key="4">
    <source>
        <dbReference type="Pfam" id="PF01420"/>
    </source>
</evidence>
<organism evidence="5 6">
    <name type="scientific">Streptomyces himalayensis subsp. himalayensis</name>
    <dbReference type="NCBI Taxonomy" id="2756131"/>
    <lineage>
        <taxon>Bacteria</taxon>
        <taxon>Bacillati</taxon>
        <taxon>Actinomycetota</taxon>
        <taxon>Actinomycetes</taxon>
        <taxon>Kitasatosporales</taxon>
        <taxon>Streptomycetaceae</taxon>
        <taxon>Streptomyces</taxon>
        <taxon>Streptomyces himalayensis</taxon>
    </lineage>
</organism>
<protein>
    <submittedName>
        <fullName evidence="5">Restriction endonuclease subunit S</fullName>
    </submittedName>
</protein>
<name>A0A7W0DLF6_9ACTN</name>
<dbReference type="AlphaFoldDB" id="A0A7W0DLF6"/>
<keyword evidence="2" id="KW-0680">Restriction system</keyword>
<dbReference type="Gene3D" id="3.90.220.20">
    <property type="entry name" value="DNA methylase specificity domains"/>
    <property type="match status" value="1"/>
</dbReference>
<feature type="domain" description="Type I restriction modification DNA specificity" evidence="4">
    <location>
        <begin position="20"/>
        <end position="198"/>
    </location>
</feature>
<dbReference type="PANTHER" id="PTHR30408:SF12">
    <property type="entry name" value="TYPE I RESTRICTION ENZYME MJAVIII SPECIFICITY SUBUNIT"/>
    <property type="match status" value="1"/>
</dbReference>
<evidence type="ECO:0000313" key="5">
    <source>
        <dbReference type="EMBL" id="MBA2947288.1"/>
    </source>
</evidence>
<gene>
    <name evidence="5" type="ORF">H1D24_16155</name>
</gene>
<evidence type="ECO:0000256" key="3">
    <source>
        <dbReference type="ARBA" id="ARBA00023125"/>
    </source>
</evidence>
<evidence type="ECO:0000256" key="2">
    <source>
        <dbReference type="ARBA" id="ARBA00022747"/>
    </source>
</evidence>
<dbReference type="GO" id="GO:0004519">
    <property type="term" value="F:endonuclease activity"/>
    <property type="evidence" value="ECO:0007669"/>
    <property type="project" value="UniProtKB-KW"/>
</dbReference>
<comment type="similarity">
    <text evidence="1">Belongs to the type-I restriction system S methylase family.</text>
</comment>
<accession>A0A7W0DLF6</accession>